<proteinExistence type="predicted"/>
<evidence type="ECO:0000256" key="1">
    <source>
        <dbReference type="ARBA" id="ARBA00023054"/>
    </source>
</evidence>
<dbReference type="PANTHER" id="PTHR32123">
    <property type="entry name" value="BICD FAMILY-LIKE CARGO ADAPTER"/>
    <property type="match status" value="1"/>
</dbReference>
<name>A0ABM1DR35_PRICU</name>
<organism evidence="3 4">
    <name type="scientific">Priapulus caudatus</name>
    <name type="common">Priapulid worm</name>
    <dbReference type="NCBI Taxonomy" id="37621"/>
    <lineage>
        <taxon>Eukaryota</taxon>
        <taxon>Metazoa</taxon>
        <taxon>Ecdysozoa</taxon>
        <taxon>Scalidophora</taxon>
        <taxon>Priapulida</taxon>
        <taxon>Priapulimorpha</taxon>
        <taxon>Priapulimorphida</taxon>
        <taxon>Priapulidae</taxon>
        <taxon>Priapulus</taxon>
    </lineage>
</organism>
<evidence type="ECO:0000313" key="3">
    <source>
        <dbReference type="Proteomes" id="UP000695022"/>
    </source>
</evidence>
<evidence type="ECO:0000256" key="2">
    <source>
        <dbReference type="SAM" id="Coils"/>
    </source>
</evidence>
<dbReference type="PANTHER" id="PTHR32123:SF13">
    <property type="entry name" value="BICAUDAL D-RELATED PROTEIN HOMOLOG"/>
    <property type="match status" value="1"/>
</dbReference>
<reference evidence="4" key="1">
    <citation type="submission" date="2025-08" db="UniProtKB">
        <authorList>
            <consortium name="RefSeq"/>
        </authorList>
    </citation>
    <scope>IDENTIFICATION</scope>
</reference>
<dbReference type="RefSeq" id="XP_014662406.1">
    <property type="nucleotide sequence ID" value="XM_014806920.1"/>
</dbReference>
<dbReference type="InterPro" id="IPR051149">
    <property type="entry name" value="Spindly/BICDR_Dynein_Adapter"/>
</dbReference>
<evidence type="ECO:0000313" key="4">
    <source>
        <dbReference type="RefSeq" id="XP_014662406.1"/>
    </source>
</evidence>
<accession>A0ABM1DR35</accession>
<sequence>MTAIFTNRRWDQEASRKIASDTQASIDSAIRRASSDNCIIGDQWTTAKDDSFIRNLFEVNSCADSGVDEDGCSLYREDKDGCSVYREDKDGCGLYREDKDGDLIEELAAKEKDLLLAAELGKMLLEENQALQMALRRVTEECEKHVEEHERAEHELRRNLENVAAVYDARLSDVNAELRQVREGREELRRTSATYQRQTTTSINELREDNERLAGQLKEAARQRALLMAEVRQLRDVSTVKRHVTRDNTRQVDLLKEELQSRDRQLEEVYDSNSQLQERVNSMFLQLSTSRLDKCPSLYSELQSSQPSSQPGKLKQQTMADDNNIAFAQAPDSTNSFAVGSRRLSTSASHPSFPSSFSYQADIEDGADDGAFQMISARVRRLSTATAFYSQRRRAGELRAQAGGTGSVQSHTTAV</sequence>
<gene>
    <name evidence="4" type="primary">LOC106805359</name>
</gene>
<feature type="coiled-coil region" evidence="2">
    <location>
        <begin position="128"/>
        <end position="237"/>
    </location>
</feature>
<dbReference type="GeneID" id="106805359"/>
<dbReference type="Proteomes" id="UP000695022">
    <property type="component" value="Unplaced"/>
</dbReference>
<keyword evidence="3" id="KW-1185">Reference proteome</keyword>
<protein>
    <submittedName>
        <fullName evidence="4">Bicaudal D-related protein 1-like</fullName>
    </submittedName>
</protein>
<keyword evidence="1 2" id="KW-0175">Coiled coil</keyword>